<name>W0FKJ5_9BACT</name>
<evidence type="ECO:0000256" key="5">
    <source>
        <dbReference type="ARBA" id="ARBA00023295"/>
    </source>
</evidence>
<organism evidence="9">
    <name type="scientific">uncultured bacterium Contig39</name>
    <dbReference type="NCBI Taxonomy" id="1393565"/>
    <lineage>
        <taxon>Bacteria</taxon>
        <taxon>environmental samples</taxon>
    </lineage>
</organism>
<evidence type="ECO:0000259" key="7">
    <source>
        <dbReference type="Pfam" id="PF00703"/>
    </source>
</evidence>
<dbReference type="Gene3D" id="2.60.120.260">
    <property type="entry name" value="Galactose-binding domain-like"/>
    <property type="match status" value="1"/>
</dbReference>
<dbReference type="SUPFAM" id="SSF49785">
    <property type="entry name" value="Galactose-binding domain-like"/>
    <property type="match status" value="1"/>
</dbReference>
<comment type="catalytic activity">
    <reaction evidence="1">
        <text>Hydrolysis of terminal non-reducing beta-D-galactose residues in beta-D-galactosides.</text>
        <dbReference type="EC" id="3.2.1.23"/>
    </reaction>
</comment>
<dbReference type="GO" id="GO:0004565">
    <property type="term" value="F:beta-galactosidase activity"/>
    <property type="evidence" value="ECO:0007669"/>
    <property type="project" value="UniProtKB-EC"/>
</dbReference>
<dbReference type="PANTHER" id="PTHR46323:SF2">
    <property type="entry name" value="BETA-GALACTOSIDASE"/>
    <property type="match status" value="1"/>
</dbReference>
<feature type="domain" description="Glycosyl hydrolases family 2 sugar binding" evidence="8">
    <location>
        <begin position="26"/>
        <end position="220"/>
    </location>
</feature>
<dbReference type="AlphaFoldDB" id="W0FKJ5"/>
<dbReference type="InterPro" id="IPR017853">
    <property type="entry name" value="GH"/>
</dbReference>
<dbReference type="InterPro" id="IPR036156">
    <property type="entry name" value="Beta-gal/glucu_dom_sf"/>
</dbReference>
<dbReference type="EMBL" id="KC246836">
    <property type="protein sequence ID" value="AHF25436.1"/>
    <property type="molecule type" value="Genomic_DNA"/>
</dbReference>
<evidence type="ECO:0000256" key="6">
    <source>
        <dbReference type="SAM" id="SignalP"/>
    </source>
</evidence>
<feature type="signal peptide" evidence="6">
    <location>
        <begin position="1"/>
        <end position="20"/>
    </location>
</feature>
<dbReference type="Pfam" id="PF00703">
    <property type="entry name" value="Glyco_hydro_2"/>
    <property type="match status" value="1"/>
</dbReference>
<dbReference type="SUPFAM" id="SSF51445">
    <property type="entry name" value="(Trans)glycosidases"/>
    <property type="match status" value="1"/>
</dbReference>
<dbReference type="InterPro" id="IPR008979">
    <property type="entry name" value="Galactose-bd-like_sf"/>
</dbReference>
<evidence type="ECO:0000256" key="1">
    <source>
        <dbReference type="ARBA" id="ARBA00001412"/>
    </source>
</evidence>
<comment type="similarity">
    <text evidence="2">Belongs to the glycosyl hydrolase 2 family.</text>
</comment>
<keyword evidence="4" id="KW-0378">Hydrolase</keyword>
<dbReference type="PANTHER" id="PTHR46323">
    <property type="entry name" value="BETA-GALACTOSIDASE"/>
    <property type="match status" value="1"/>
</dbReference>
<evidence type="ECO:0000313" key="9">
    <source>
        <dbReference type="EMBL" id="AHF25436.1"/>
    </source>
</evidence>
<dbReference type="InterPro" id="IPR006104">
    <property type="entry name" value="Glyco_hydro_2_N"/>
</dbReference>
<evidence type="ECO:0000256" key="2">
    <source>
        <dbReference type="ARBA" id="ARBA00007401"/>
    </source>
</evidence>
<dbReference type="EC" id="3.2.1.23" evidence="3"/>
<dbReference type="Gene3D" id="2.60.40.10">
    <property type="entry name" value="Immunoglobulins"/>
    <property type="match status" value="1"/>
</dbReference>
<proteinExistence type="inferred from homology"/>
<dbReference type="InterPro" id="IPR050347">
    <property type="entry name" value="Bact_Beta-galactosidase"/>
</dbReference>
<accession>W0FKJ5</accession>
<dbReference type="InterPro" id="IPR006102">
    <property type="entry name" value="Ig-like_GH2"/>
</dbReference>
<evidence type="ECO:0000256" key="3">
    <source>
        <dbReference type="ARBA" id="ARBA00012756"/>
    </source>
</evidence>
<feature type="chain" id="PRO_5004789341" description="beta-galactosidase" evidence="6">
    <location>
        <begin position="21"/>
        <end position="949"/>
    </location>
</feature>
<dbReference type="GO" id="GO:0009341">
    <property type="term" value="C:beta-galactosidase complex"/>
    <property type="evidence" value="ECO:0007669"/>
    <property type="project" value="TreeGrafter"/>
</dbReference>
<reference evidence="9" key="1">
    <citation type="journal article" date="2013" name="PLoS ONE">
        <title>Metagenomic insights into the carbohydrate-active enzymes carried by the microorganisms adhering to solid digesta in the rumen of cows.</title>
        <authorList>
            <person name="Wang L."/>
            <person name="Hatem A."/>
            <person name="Catalyurek U.V."/>
            <person name="Morrison M."/>
            <person name="Yu Z."/>
        </authorList>
    </citation>
    <scope>NUCLEOTIDE SEQUENCE</scope>
</reference>
<sequence length="949" mass="107549">MRKLVLTLISVALASPGLFAQQSIDLSGEWAFQTDPQETGIAGKVFSKPLSDKILLPASMPQRLKGDIVTADTEWTGSIYDSTYYRSPSMAKYRQEGNVKFPFFLTPVRYYKGLAWYSKDVAVPADWKGRRVVLFLERAHIQTTLWVDGKRVGSEASLNTPHEYDITAFVKPGRTHHLAIAIDNTLRPEYNPGKDSHSVSDQTQGNWNGIVGKIELRSTPRTYFSDIQIYPDIRARQAEVKMKIRSEKAISAKVTLSAEAYNSTKPHSVPPVTASVAAKAGETEFSMILPMGEGMLLWDEFTPNLYRLSAQLSTSAGEDERLIRFGMREFTIEGKYFYINGRKTLLRGTVENCCFPDTGYAPMDLDSWLRVFEICRAYGLNHMRYHSYCPPEAAFEAADLIGFYLQPEGPAWANHGVKLGEGEPVDDYLMRETSRMEHYYGNSPSYCLLSSGNEPAGNFMAWENQFLEHWMARDSRRVYTGTTGWGVGGQYTISFARGLTWKTQRPESLSDYARNIGFSRGPFLSHETGQWCVFPDFNEIRKYTGVNKALNFEIFKEILEENDLGERGHDFYMASGKLQALMYKHELEKHLRTDGYAGFQLLSLNDYSGQGSALVGVTDVFFDPKEYISVEQWRRFCNTTVPLARMEKFVFTNADTLRAEMQAAHFGAEPLRGVEVTYKITDQYRKVVASGSLGRKDLEIGNCQPLGLISWPLKSITKAGRYNLEVALAGTEFVNDWDFWVYPEKVEPQVGDVVVKETLDEEAEEVLRKGGKVLLLAAGKITYGNEIKQSFTPVFWNTSWFKMNPPHTTGIWLNDRHPVFRSFPTDYHSDIQWWELINNAQPMLMADFPKGFVPLVYTIDTWFLSRKCGMMFEADVLGGKILVTSMDLTSNPDERIVARQLYASVLDYMNSDAFRPENRLDPGTIRDLYTKVAGAVDMGTKDAPDELKK</sequence>
<dbReference type="GO" id="GO:0005990">
    <property type="term" value="P:lactose catabolic process"/>
    <property type="evidence" value="ECO:0007669"/>
    <property type="project" value="TreeGrafter"/>
</dbReference>
<protein>
    <recommendedName>
        <fullName evidence="3">beta-galactosidase</fullName>
        <ecNumber evidence="3">3.2.1.23</ecNumber>
    </recommendedName>
</protein>
<keyword evidence="6" id="KW-0732">Signal</keyword>
<dbReference type="InterPro" id="IPR013783">
    <property type="entry name" value="Ig-like_fold"/>
</dbReference>
<evidence type="ECO:0000256" key="4">
    <source>
        <dbReference type="ARBA" id="ARBA00022801"/>
    </source>
</evidence>
<dbReference type="SUPFAM" id="SSF49303">
    <property type="entry name" value="beta-Galactosidase/glucuronidase domain"/>
    <property type="match status" value="1"/>
</dbReference>
<evidence type="ECO:0000259" key="8">
    <source>
        <dbReference type="Pfam" id="PF02837"/>
    </source>
</evidence>
<dbReference type="Pfam" id="PF02837">
    <property type="entry name" value="Glyco_hydro_2_N"/>
    <property type="match status" value="1"/>
</dbReference>
<keyword evidence="5" id="KW-0326">Glycosidase</keyword>
<dbReference type="Gene3D" id="3.20.20.80">
    <property type="entry name" value="Glycosidases"/>
    <property type="match status" value="1"/>
</dbReference>
<feature type="domain" description="Glycoside hydrolase family 2 immunoglobulin-like beta-sandwich" evidence="7">
    <location>
        <begin position="222"/>
        <end position="328"/>
    </location>
</feature>